<evidence type="ECO:0000313" key="4">
    <source>
        <dbReference type="EMBL" id="SDW35998.1"/>
    </source>
</evidence>
<comment type="similarity">
    <text evidence="1">Belongs to the short-chain dehydrogenases/reductases (SDR) family.</text>
</comment>
<dbReference type="InterPro" id="IPR057326">
    <property type="entry name" value="KR_dom"/>
</dbReference>
<dbReference type="OrthoDB" id="9803333at2"/>
<accession>A0A1H2SWM5</accession>
<dbReference type="AlphaFoldDB" id="A0A1H2SWM5"/>
<dbReference type="NCBIfam" id="NF005559">
    <property type="entry name" value="PRK07231.1"/>
    <property type="match status" value="1"/>
</dbReference>
<reference evidence="4 5" key="1">
    <citation type="submission" date="2016-10" db="EMBL/GenBank/DDBJ databases">
        <authorList>
            <person name="de Groot N.N."/>
        </authorList>
    </citation>
    <scope>NUCLEOTIDE SEQUENCE [LARGE SCALE GENOMIC DNA]</scope>
    <source>
        <strain evidence="4 5">DSM 19219</strain>
    </source>
</reference>
<dbReference type="PANTHER" id="PTHR43008:SF4">
    <property type="entry name" value="CHAIN DEHYDROGENASE, PUTATIVE (AFU_ORTHOLOGUE AFUA_4G08710)-RELATED"/>
    <property type="match status" value="1"/>
</dbReference>
<dbReference type="FunFam" id="3.40.50.720:FF:000084">
    <property type="entry name" value="Short-chain dehydrogenase reductase"/>
    <property type="match status" value="1"/>
</dbReference>
<organism evidence="4 5">
    <name type="scientific">Aidingimonas halophila</name>
    <dbReference type="NCBI Taxonomy" id="574349"/>
    <lineage>
        <taxon>Bacteria</taxon>
        <taxon>Pseudomonadati</taxon>
        <taxon>Pseudomonadota</taxon>
        <taxon>Gammaproteobacteria</taxon>
        <taxon>Oceanospirillales</taxon>
        <taxon>Halomonadaceae</taxon>
        <taxon>Aidingimonas</taxon>
    </lineage>
</organism>
<keyword evidence="2" id="KW-0560">Oxidoreductase</keyword>
<evidence type="ECO:0000256" key="2">
    <source>
        <dbReference type="ARBA" id="ARBA00023002"/>
    </source>
</evidence>
<dbReference type="CDD" id="cd05233">
    <property type="entry name" value="SDR_c"/>
    <property type="match status" value="1"/>
</dbReference>
<dbReference type="InterPro" id="IPR036291">
    <property type="entry name" value="NAD(P)-bd_dom_sf"/>
</dbReference>
<evidence type="ECO:0000256" key="1">
    <source>
        <dbReference type="ARBA" id="ARBA00006484"/>
    </source>
</evidence>
<dbReference type="Proteomes" id="UP000198500">
    <property type="component" value="Unassembled WGS sequence"/>
</dbReference>
<keyword evidence="5" id="KW-1185">Reference proteome</keyword>
<dbReference type="SMART" id="SM00822">
    <property type="entry name" value="PKS_KR"/>
    <property type="match status" value="1"/>
</dbReference>
<evidence type="ECO:0000259" key="3">
    <source>
        <dbReference type="SMART" id="SM00822"/>
    </source>
</evidence>
<dbReference type="SUPFAM" id="SSF51735">
    <property type="entry name" value="NAD(P)-binding Rossmann-fold domains"/>
    <property type="match status" value="1"/>
</dbReference>
<gene>
    <name evidence="4" type="ORF">SAMN05443545_101678</name>
</gene>
<evidence type="ECO:0000313" key="5">
    <source>
        <dbReference type="Proteomes" id="UP000198500"/>
    </source>
</evidence>
<name>A0A1H2SWM5_9GAMM</name>
<dbReference type="PANTHER" id="PTHR43008">
    <property type="entry name" value="BENZIL REDUCTASE"/>
    <property type="match status" value="1"/>
</dbReference>
<dbReference type="STRING" id="574349.SAMN05443545_101678"/>
<dbReference type="InterPro" id="IPR020904">
    <property type="entry name" value="Sc_DH/Rdtase_CS"/>
</dbReference>
<dbReference type="PROSITE" id="PS00061">
    <property type="entry name" value="ADH_SHORT"/>
    <property type="match status" value="1"/>
</dbReference>
<dbReference type="InterPro" id="IPR002347">
    <property type="entry name" value="SDR_fam"/>
</dbReference>
<dbReference type="PRINTS" id="PR00081">
    <property type="entry name" value="GDHRDH"/>
</dbReference>
<dbReference type="RefSeq" id="WP_092568049.1">
    <property type="nucleotide sequence ID" value="NZ_BMXH01000001.1"/>
</dbReference>
<dbReference type="EMBL" id="FNNI01000001">
    <property type="protein sequence ID" value="SDW35998.1"/>
    <property type="molecule type" value="Genomic_DNA"/>
</dbReference>
<proteinExistence type="inferred from homology"/>
<dbReference type="GO" id="GO:0050664">
    <property type="term" value="F:oxidoreductase activity, acting on NAD(P)H, oxygen as acceptor"/>
    <property type="evidence" value="ECO:0007669"/>
    <property type="project" value="TreeGrafter"/>
</dbReference>
<protein>
    <submittedName>
        <fullName evidence="4">NAD(P)-dependent dehydrogenase, short-chain alcohol dehydrogenase family</fullName>
    </submittedName>
</protein>
<dbReference type="Gene3D" id="3.40.50.720">
    <property type="entry name" value="NAD(P)-binding Rossmann-like Domain"/>
    <property type="match status" value="1"/>
</dbReference>
<sequence length="244" mass="25854">MSRLHGKIALITGGASGIGLASARRLIEEGAFVFITGRRRDVLDNAAEALGANARSVQADVTKPQDLDRVFETIQKEKGHLDVLVANAGVGEFAGLGQITEAHYDYIFDINVKGTLFTVQKALPLMKNGGSIILTGSTVGSMGTPAMSIYSASKAAVRNLVRSWAHDLRGTGIRVNVMSPGPTQTDKLMELLPSEALSEMKRTVPLERLGDPKETAGAVAFLASDDSTFMTGSEVFVDGGYAQV</sequence>
<feature type="domain" description="Ketoreductase" evidence="3">
    <location>
        <begin position="7"/>
        <end position="185"/>
    </location>
</feature>
<dbReference type="Pfam" id="PF13561">
    <property type="entry name" value="adh_short_C2"/>
    <property type="match status" value="1"/>
</dbReference>
<dbReference type="PRINTS" id="PR00080">
    <property type="entry name" value="SDRFAMILY"/>
</dbReference>